<protein>
    <recommendedName>
        <fullName evidence="1">HPr domain-containing protein</fullName>
    </recommendedName>
</protein>
<dbReference type="Proteomes" id="UP000215059">
    <property type="component" value="Unassembled WGS sequence"/>
</dbReference>
<keyword evidence="3" id="KW-1185">Reference proteome</keyword>
<evidence type="ECO:0000259" key="1">
    <source>
        <dbReference type="Pfam" id="PF00381"/>
    </source>
</evidence>
<evidence type="ECO:0000313" key="2">
    <source>
        <dbReference type="EMBL" id="OYD58372.1"/>
    </source>
</evidence>
<reference evidence="2 3" key="1">
    <citation type="submission" date="2017-07" db="EMBL/GenBank/DDBJ databases">
        <title>Fictibacillus sp. nov. GDSW-R2A3 Genome sequencing and assembly.</title>
        <authorList>
            <person name="Mayilraj S."/>
        </authorList>
    </citation>
    <scope>NUCLEOTIDE SEQUENCE [LARGE SCALE GENOMIC DNA]</scope>
    <source>
        <strain evidence="2 3">GDSW-R2A3</strain>
    </source>
</reference>
<dbReference type="SUPFAM" id="SSF55594">
    <property type="entry name" value="HPr-like"/>
    <property type="match status" value="1"/>
</dbReference>
<dbReference type="OrthoDB" id="2051287at2"/>
<proteinExistence type="predicted"/>
<accession>A0A235FAP1</accession>
<dbReference type="Gene3D" id="3.30.1340.10">
    <property type="entry name" value="HPr-like"/>
    <property type="match status" value="1"/>
</dbReference>
<dbReference type="EMBL" id="NOII01000001">
    <property type="protein sequence ID" value="OYD58372.1"/>
    <property type="molecule type" value="Genomic_DNA"/>
</dbReference>
<dbReference type="Pfam" id="PF00381">
    <property type="entry name" value="PTS-HPr"/>
    <property type="match status" value="1"/>
</dbReference>
<organism evidence="2 3">
    <name type="scientific">Fictibacillus aquaticus</name>
    <dbReference type="NCBI Taxonomy" id="2021314"/>
    <lineage>
        <taxon>Bacteria</taxon>
        <taxon>Bacillati</taxon>
        <taxon>Bacillota</taxon>
        <taxon>Bacilli</taxon>
        <taxon>Bacillales</taxon>
        <taxon>Fictibacillaceae</taxon>
        <taxon>Fictibacillus</taxon>
    </lineage>
</organism>
<dbReference type="AlphaFoldDB" id="A0A235FAP1"/>
<comment type="caution">
    <text evidence="2">The sequence shown here is derived from an EMBL/GenBank/DDBJ whole genome shotgun (WGS) entry which is preliminary data.</text>
</comment>
<feature type="domain" description="HPr" evidence="1">
    <location>
        <begin position="7"/>
        <end position="68"/>
    </location>
</feature>
<sequence length="89" mass="10041">MLKEAAKMKVICRTPLFAGNAGDVVRFFEKYEERVYVKKGGHTANGKSLLGLIALSCYPDSELDVICEPHNPSFYEELFTIGIFQRLPQ</sequence>
<dbReference type="InterPro" id="IPR035895">
    <property type="entry name" value="HPr-like_sf"/>
</dbReference>
<evidence type="ECO:0000313" key="3">
    <source>
        <dbReference type="Proteomes" id="UP000215059"/>
    </source>
</evidence>
<dbReference type="InterPro" id="IPR000032">
    <property type="entry name" value="HPr-like"/>
</dbReference>
<name>A0A235FAP1_9BACL</name>
<gene>
    <name evidence="2" type="ORF">CGZ90_00250</name>
</gene>